<evidence type="ECO:0000256" key="1">
    <source>
        <dbReference type="SAM" id="Phobius"/>
    </source>
</evidence>
<keyword evidence="1" id="KW-0812">Transmembrane</keyword>
<dbReference type="AlphaFoldDB" id="A0A6A7ALJ3"/>
<evidence type="ECO:0000313" key="2">
    <source>
        <dbReference type="EMBL" id="KAF2834013.1"/>
    </source>
</evidence>
<accession>A0A6A7ALJ3</accession>
<gene>
    <name evidence="2" type="ORF">CC86DRAFT_18103</name>
</gene>
<reference evidence="2" key="1">
    <citation type="journal article" date="2020" name="Stud. Mycol.">
        <title>101 Dothideomycetes genomes: a test case for predicting lifestyles and emergence of pathogens.</title>
        <authorList>
            <person name="Haridas S."/>
            <person name="Albert R."/>
            <person name="Binder M."/>
            <person name="Bloem J."/>
            <person name="Labutti K."/>
            <person name="Salamov A."/>
            <person name="Andreopoulos B."/>
            <person name="Baker S."/>
            <person name="Barry K."/>
            <person name="Bills G."/>
            <person name="Bluhm B."/>
            <person name="Cannon C."/>
            <person name="Castanera R."/>
            <person name="Culley D."/>
            <person name="Daum C."/>
            <person name="Ezra D."/>
            <person name="Gonzalez J."/>
            <person name="Henrissat B."/>
            <person name="Kuo A."/>
            <person name="Liang C."/>
            <person name="Lipzen A."/>
            <person name="Lutzoni F."/>
            <person name="Magnuson J."/>
            <person name="Mondo S."/>
            <person name="Nolan M."/>
            <person name="Ohm R."/>
            <person name="Pangilinan J."/>
            <person name="Park H.-J."/>
            <person name="Ramirez L."/>
            <person name="Alfaro M."/>
            <person name="Sun H."/>
            <person name="Tritt A."/>
            <person name="Yoshinaga Y."/>
            <person name="Zwiers L.-H."/>
            <person name="Turgeon B."/>
            <person name="Goodwin S."/>
            <person name="Spatafora J."/>
            <person name="Crous P."/>
            <person name="Grigoriev I."/>
        </authorList>
    </citation>
    <scope>NUCLEOTIDE SEQUENCE</scope>
    <source>
        <strain evidence="2">CBS 113818</strain>
    </source>
</reference>
<dbReference type="EMBL" id="MU006216">
    <property type="protein sequence ID" value="KAF2834013.1"/>
    <property type="molecule type" value="Genomic_DNA"/>
</dbReference>
<keyword evidence="1" id="KW-0472">Membrane</keyword>
<sequence length="94" mass="11003">MSLRAPCLLVTGKTHGDPRYRRAHHQQRLRKCPSRFRPLIDCHFLCPLCGLLIILLRIVFLLHRSLHLRYDRCRCFTLLDSQGSPYFSPLPFGS</sequence>
<name>A0A6A7ALJ3_9PLEO</name>
<feature type="transmembrane region" description="Helical" evidence="1">
    <location>
        <begin position="44"/>
        <end position="62"/>
    </location>
</feature>
<evidence type="ECO:0000313" key="3">
    <source>
        <dbReference type="Proteomes" id="UP000799424"/>
    </source>
</evidence>
<keyword evidence="3" id="KW-1185">Reference proteome</keyword>
<proteinExistence type="predicted"/>
<protein>
    <submittedName>
        <fullName evidence="2">Uncharacterized protein</fullName>
    </submittedName>
</protein>
<keyword evidence="1" id="KW-1133">Transmembrane helix</keyword>
<organism evidence="2 3">
    <name type="scientific">Ophiobolus disseminans</name>
    <dbReference type="NCBI Taxonomy" id="1469910"/>
    <lineage>
        <taxon>Eukaryota</taxon>
        <taxon>Fungi</taxon>
        <taxon>Dikarya</taxon>
        <taxon>Ascomycota</taxon>
        <taxon>Pezizomycotina</taxon>
        <taxon>Dothideomycetes</taxon>
        <taxon>Pleosporomycetidae</taxon>
        <taxon>Pleosporales</taxon>
        <taxon>Pleosporineae</taxon>
        <taxon>Phaeosphaeriaceae</taxon>
        <taxon>Ophiobolus</taxon>
    </lineage>
</organism>
<dbReference type="Proteomes" id="UP000799424">
    <property type="component" value="Unassembled WGS sequence"/>
</dbReference>